<name>A0ABP7CH40_9PSEU</name>
<gene>
    <name evidence="2" type="ORF">GCM10022267_88030</name>
</gene>
<sequence>MGLCHLSRVSPQQAAEEEVQVAPPRLGLGVLQRRGDLMKAGHQQHHVSPGSEPKGHRAAVRRMWFSSSLYRRDTIGAFGCHIQTLVLVLSVESMREDETR</sequence>
<evidence type="ECO:0000313" key="2">
    <source>
        <dbReference type="EMBL" id="GAA3687675.1"/>
    </source>
</evidence>
<evidence type="ECO:0000256" key="1">
    <source>
        <dbReference type="SAM" id="MobiDB-lite"/>
    </source>
</evidence>
<keyword evidence="3" id="KW-1185">Reference proteome</keyword>
<feature type="region of interest" description="Disordered" evidence="1">
    <location>
        <begin position="1"/>
        <end position="20"/>
    </location>
</feature>
<accession>A0ABP7CH40</accession>
<dbReference type="EMBL" id="BAABBE010000063">
    <property type="protein sequence ID" value="GAA3687675.1"/>
    <property type="molecule type" value="Genomic_DNA"/>
</dbReference>
<reference evidence="3" key="1">
    <citation type="journal article" date="2019" name="Int. J. Syst. Evol. Microbiol.">
        <title>The Global Catalogue of Microorganisms (GCM) 10K type strain sequencing project: providing services to taxonomists for standard genome sequencing and annotation.</title>
        <authorList>
            <consortium name="The Broad Institute Genomics Platform"/>
            <consortium name="The Broad Institute Genome Sequencing Center for Infectious Disease"/>
            <person name="Wu L."/>
            <person name="Ma J."/>
        </authorList>
    </citation>
    <scope>NUCLEOTIDE SEQUENCE [LARGE SCALE GENOMIC DNA]</scope>
    <source>
        <strain evidence="3">JCM 17494</strain>
    </source>
</reference>
<comment type="caution">
    <text evidence="2">The sequence shown here is derived from an EMBL/GenBank/DDBJ whole genome shotgun (WGS) entry which is preliminary data.</text>
</comment>
<evidence type="ECO:0000313" key="3">
    <source>
        <dbReference type="Proteomes" id="UP001500711"/>
    </source>
</evidence>
<protein>
    <submittedName>
        <fullName evidence="2">Uncharacterized protein</fullName>
    </submittedName>
</protein>
<dbReference type="Proteomes" id="UP001500711">
    <property type="component" value="Unassembled WGS sequence"/>
</dbReference>
<proteinExistence type="predicted"/>
<organism evidence="2 3">
    <name type="scientific">Lentzea roselyniae</name>
    <dbReference type="NCBI Taxonomy" id="531940"/>
    <lineage>
        <taxon>Bacteria</taxon>
        <taxon>Bacillati</taxon>
        <taxon>Actinomycetota</taxon>
        <taxon>Actinomycetes</taxon>
        <taxon>Pseudonocardiales</taxon>
        <taxon>Pseudonocardiaceae</taxon>
        <taxon>Lentzea</taxon>
    </lineage>
</organism>